<dbReference type="Proteomes" id="UP000019141">
    <property type="component" value="Unassembled WGS sequence"/>
</dbReference>
<accession>W4LVA5</accession>
<comment type="caution">
    <text evidence="1">The sequence shown here is derived from an EMBL/GenBank/DDBJ whole genome shotgun (WGS) entry which is preliminary data.</text>
</comment>
<proteinExistence type="predicted"/>
<dbReference type="HOGENOM" id="CLU_1902846_0_0_7"/>
<evidence type="ECO:0000313" key="1">
    <source>
        <dbReference type="EMBL" id="ETX02054.1"/>
    </source>
</evidence>
<reference evidence="1 2" key="1">
    <citation type="journal article" date="2014" name="Nature">
        <title>An environmental bacterial taxon with a large and distinct metabolic repertoire.</title>
        <authorList>
            <person name="Wilson M.C."/>
            <person name="Mori T."/>
            <person name="Ruckert C."/>
            <person name="Uria A.R."/>
            <person name="Helf M.J."/>
            <person name="Takada K."/>
            <person name="Gernert C."/>
            <person name="Steffens U.A."/>
            <person name="Heycke N."/>
            <person name="Schmitt S."/>
            <person name="Rinke C."/>
            <person name="Helfrich E.J."/>
            <person name="Brachmann A.O."/>
            <person name="Gurgui C."/>
            <person name="Wakimoto T."/>
            <person name="Kracht M."/>
            <person name="Crusemann M."/>
            <person name="Hentschel U."/>
            <person name="Abe I."/>
            <person name="Matsunaga S."/>
            <person name="Kalinowski J."/>
            <person name="Takeyama H."/>
            <person name="Piel J."/>
        </authorList>
    </citation>
    <scope>NUCLEOTIDE SEQUENCE [LARGE SCALE GENOMIC DNA]</scope>
    <source>
        <strain evidence="2">TSY1</strain>
    </source>
</reference>
<dbReference type="AlphaFoldDB" id="W4LVA5"/>
<gene>
    <name evidence="1" type="ORF">ETSY1_04970</name>
</gene>
<sequence>MSEQQANVNVNEIDVAIRFEVVYDTPNGNVCMKVTGYTHDAASQGVRCQIGFRPAGGDSTRDVPLGLDDVMHTEAQAAVLDGDALYLWVIDVEGRDLAVSKIDETKWPRDANPTTVQTKSYWLNVSPERFAGP</sequence>
<evidence type="ECO:0000313" key="2">
    <source>
        <dbReference type="Proteomes" id="UP000019141"/>
    </source>
</evidence>
<protein>
    <submittedName>
        <fullName evidence="1">Uncharacterized protein</fullName>
    </submittedName>
</protein>
<organism evidence="1 2">
    <name type="scientific">Entotheonella factor</name>
    <dbReference type="NCBI Taxonomy" id="1429438"/>
    <lineage>
        <taxon>Bacteria</taxon>
        <taxon>Pseudomonadati</taxon>
        <taxon>Nitrospinota/Tectimicrobiota group</taxon>
        <taxon>Candidatus Tectimicrobiota</taxon>
        <taxon>Candidatus Entotheonellia</taxon>
        <taxon>Candidatus Entotheonellales</taxon>
        <taxon>Candidatus Entotheonellaceae</taxon>
        <taxon>Candidatus Entotheonella</taxon>
    </lineage>
</organism>
<dbReference type="EMBL" id="AZHW01000179">
    <property type="protein sequence ID" value="ETX02054.1"/>
    <property type="molecule type" value="Genomic_DNA"/>
</dbReference>
<keyword evidence="2" id="KW-1185">Reference proteome</keyword>
<name>W4LVA5_ENTF1</name>